<evidence type="ECO:0000313" key="1">
    <source>
        <dbReference type="EMBL" id="RSL80013.1"/>
    </source>
</evidence>
<keyword evidence="2" id="KW-1185">Reference proteome</keyword>
<dbReference type="EMBL" id="NKCK01000562">
    <property type="protein sequence ID" value="RSL80013.1"/>
    <property type="molecule type" value="Genomic_DNA"/>
</dbReference>
<proteinExistence type="predicted"/>
<sequence>MDPSSFYNVAELSQPDTNAALCVAMDEETPFGATQASLGWWLTPTLYSTLAKGPLRTQIENKWLHPSAKQLETYFGKMEELGHKKEEWPKDLNDWVLVTGKEEESWLAYILQTAQGLWRALGY</sequence>
<dbReference type="Proteomes" id="UP000287144">
    <property type="component" value="Unassembled WGS sequence"/>
</dbReference>
<accession>A0A428RR67</accession>
<reference evidence="1 2" key="1">
    <citation type="submission" date="2017-06" db="EMBL/GenBank/DDBJ databases">
        <title>Comparative genomic analysis of Ambrosia Fusariam Clade fungi.</title>
        <authorList>
            <person name="Stajich J.E."/>
            <person name="Carrillo J."/>
            <person name="Kijimoto T."/>
            <person name="Eskalen A."/>
            <person name="O'Donnell K."/>
            <person name="Kasson M."/>
        </authorList>
    </citation>
    <scope>NUCLEOTIDE SEQUENCE [LARGE SCALE GENOMIC DNA]</scope>
    <source>
        <strain evidence="1 2">NRRL62579</strain>
    </source>
</reference>
<name>A0A428RR67_9HYPO</name>
<evidence type="ECO:0000313" key="2">
    <source>
        <dbReference type="Proteomes" id="UP000287144"/>
    </source>
</evidence>
<protein>
    <submittedName>
        <fullName evidence="1">Uncharacterized protein</fullName>
    </submittedName>
</protein>
<organism evidence="1 2">
    <name type="scientific">Fusarium oligoseptatum</name>
    <dbReference type="NCBI Taxonomy" id="2604345"/>
    <lineage>
        <taxon>Eukaryota</taxon>
        <taxon>Fungi</taxon>
        <taxon>Dikarya</taxon>
        <taxon>Ascomycota</taxon>
        <taxon>Pezizomycotina</taxon>
        <taxon>Sordariomycetes</taxon>
        <taxon>Hypocreomycetidae</taxon>
        <taxon>Hypocreales</taxon>
        <taxon>Nectriaceae</taxon>
        <taxon>Fusarium</taxon>
        <taxon>Fusarium solani species complex</taxon>
    </lineage>
</organism>
<comment type="caution">
    <text evidence="1">The sequence shown here is derived from an EMBL/GenBank/DDBJ whole genome shotgun (WGS) entry which is preliminary data.</text>
</comment>
<dbReference type="AlphaFoldDB" id="A0A428RR67"/>
<gene>
    <name evidence="1" type="ORF">CEP52_017451</name>
</gene>